<evidence type="ECO:0000313" key="8">
    <source>
        <dbReference type="Proteomes" id="UP000199223"/>
    </source>
</evidence>
<evidence type="ECO:0000256" key="1">
    <source>
        <dbReference type="ARBA" id="ARBA00022670"/>
    </source>
</evidence>
<dbReference type="PANTHER" id="PTHR10188">
    <property type="entry name" value="L-ASPARAGINASE"/>
    <property type="match status" value="1"/>
</dbReference>
<keyword evidence="3" id="KW-0068">Autocatalytic cleavage</keyword>
<accession>A0A1H6XRT4</accession>
<keyword evidence="1" id="KW-0645">Protease</keyword>
<organism evidence="7 8">
    <name type="scientific">Deinococcus reticulitermitis</name>
    <dbReference type="NCBI Taxonomy" id="856736"/>
    <lineage>
        <taxon>Bacteria</taxon>
        <taxon>Thermotogati</taxon>
        <taxon>Deinococcota</taxon>
        <taxon>Deinococci</taxon>
        <taxon>Deinococcales</taxon>
        <taxon>Deinococcaceae</taxon>
        <taxon>Deinococcus</taxon>
    </lineage>
</organism>
<feature type="binding site" evidence="5">
    <location>
        <begin position="215"/>
        <end position="218"/>
    </location>
    <ligand>
        <name>substrate</name>
    </ligand>
</feature>
<dbReference type="GO" id="GO:0016811">
    <property type="term" value="F:hydrolase activity, acting on carbon-nitrogen (but not peptide) bonds, in linear amides"/>
    <property type="evidence" value="ECO:0007669"/>
    <property type="project" value="UniProtKB-ARBA"/>
</dbReference>
<dbReference type="SUPFAM" id="SSF56235">
    <property type="entry name" value="N-terminal nucleophile aminohydrolases (Ntn hydrolases)"/>
    <property type="match status" value="1"/>
</dbReference>
<evidence type="ECO:0000256" key="4">
    <source>
        <dbReference type="PIRSR" id="PIRSR600246-1"/>
    </source>
</evidence>
<dbReference type="GO" id="GO:0006508">
    <property type="term" value="P:proteolysis"/>
    <property type="evidence" value="ECO:0007669"/>
    <property type="project" value="UniProtKB-KW"/>
</dbReference>
<keyword evidence="2" id="KW-0378">Hydrolase</keyword>
<dbReference type="Proteomes" id="UP000199223">
    <property type="component" value="Unassembled WGS sequence"/>
</dbReference>
<dbReference type="InterPro" id="IPR000246">
    <property type="entry name" value="Peptidase_T2"/>
</dbReference>
<evidence type="ECO:0000256" key="6">
    <source>
        <dbReference type="PIRSR" id="PIRSR600246-3"/>
    </source>
</evidence>
<dbReference type="EMBL" id="FNZA01000006">
    <property type="protein sequence ID" value="SEJ31739.1"/>
    <property type="molecule type" value="Genomic_DNA"/>
</dbReference>
<dbReference type="FunFam" id="3.60.20.30:FF:000001">
    <property type="entry name" value="Isoaspartyl peptidase/L-asparaginase"/>
    <property type="match status" value="1"/>
</dbReference>
<dbReference type="RefSeq" id="WP_218142866.1">
    <property type="nucleotide sequence ID" value="NZ_FNZA01000006.1"/>
</dbReference>
<dbReference type="CDD" id="cd04701">
    <property type="entry name" value="Asparaginase_2"/>
    <property type="match status" value="1"/>
</dbReference>
<feature type="active site" description="Nucleophile" evidence="4">
    <location>
        <position position="187"/>
    </location>
</feature>
<evidence type="ECO:0000256" key="3">
    <source>
        <dbReference type="ARBA" id="ARBA00022813"/>
    </source>
</evidence>
<keyword evidence="8" id="KW-1185">Reference proteome</keyword>
<reference evidence="8" key="1">
    <citation type="submission" date="2016-10" db="EMBL/GenBank/DDBJ databases">
        <authorList>
            <person name="Varghese N."/>
            <person name="Submissions S."/>
        </authorList>
    </citation>
    <scope>NUCLEOTIDE SEQUENCE [LARGE SCALE GENOMIC DNA]</scope>
    <source>
        <strain evidence="8">CGMCC 1.10218</strain>
    </source>
</reference>
<evidence type="ECO:0000256" key="2">
    <source>
        <dbReference type="ARBA" id="ARBA00022801"/>
    </source>
</evidence>
<evidence type="ECO:0000256" key="5">
    <source>
        <dbReference type="PIRSR" id="PIRSR600246-2"/>
    </source>
</evidence>
<dbReference type="InterPro" id="IPR029055">
    <property type="entry name" value="Ntn_hydrolases_N"/>
</dbReference>
<dbReference type="STRING" id="856736.SAMN04488058_10627"/>
<sequence length="319" mass="32876">MTFTSMPLAPTAPAPILALHGGAGAIPRAELTPELDREAREGLRSALRTGWAVLEAGGPALDAVTAAVQALESHPAFNSGHGAAVNRAGFHELDASVMDGATGRAGAVAGVRHIRHPVLAARALLTEADPLLLIGEAADAWAKGRGLEMVDNAFFTTERRRVALDRTLQREAEGTAAQASEADRHGTVGAVALDRHGHLAAATSTGGYTAKPVGRVGDSPIIGAGTWADDRTCAVSGTGKGEHFIRTALAHTIHARMLYLGETLEQAAQAAIGAVTALGGGAGLCAVDMRGNVTLPFNTEGMYRGWISARGVFVAIHED</sequence>
<proteinExistence type="predicted"/>
<gene>
    <name evidence="7" type="ORF">SAMN04488058_10627</name>
</gene>
<dbReference type="AlphaFoldDB" id="A0A1H6XRT4"/>
<evidence type="ECO:0000313" key="7">
    <source>
        <dbReference type="EMBL" id="SEJ31739.1"/>
    </source>
</evidence>
<dbReference type="Pfam" id="PF01112">
    <property type="entry name" value="Asparaginase_2"/>
    <property type="match status" value="1"/>
</dbReference>
<protein>
    <submittedName>
        <fullName evidence="7">Beta-aspartyl-peptidase (Threonine type)</fullName>
    </submittedName>
</protein>
<dbReference type="Gene3D" id="3.60.20.30">
    <property type="entry name" value="(Glycosyl)asparaginase"/>
    <property type="match status" value="1"/>
</dbReference>
<dbReference type="GO" id="GO:0008233">
    <property type="term" value="F:peptidase activity"/>
    <property type="evidence" value="ECO:0007669"/>
    <property type="project" value="UniProtKB-KW"/>
</dbReference>
<feature type="binding site" evidence="5">
    <location>
        <begin position="238"/>
        <end position="241"/>
    </location>
    <ligand>
        <name>substrate</name>
    </ligand>
</feature>
<name>A0A1H6XRT4_9DEIO</name>
<feature type="site" description="Cleavage; by autolysis" evidence="6">
    <location>
        <begin position="186"/>
        <end position="187"/>
    </location>
</feature>
<dbReference type="PANTHER" id="PTHR10188:SF6">
    <property type="entry name" value="N(4)-(BETA-N-ACETYLGLUCOSAMINYL)-L-ASPARAGINASE"/>
    <property type="match status" value="1"/>
</dbReference>